<protein>
    <submittedName>
        <fullName evidence="1">Bud emergence protein 1</fullName>
    </submittedName>
</protein>
<keyword evidence="2" id="KW-1185">Reference proteome</keyword>
<dbReference type="Proteomes" id="UP001145114">
    <property type="component" value="Unassembled WGS sequence"/>
</dbReference>
<proteinExistence type="predicted"/>
<reference evidence="1" key="1">
    <citation type="submission" date="2022-06" db="EMBL/GenBank/DDBJ databases">
        <title>Phylogenomic reconstructions and comparative analyses of Kickxellomycotina fungi.</title>
        <authorList>
            <person name="Reynolds N.K."/>
            <person name="Stajich J.E."/>
            <person name="Barry K."/>
            <person name="Grigoriev I.V."/>
            <person name="Crous P."/>
            <person name="Smith M.E."/>
        </authorList>
    </citation>
    <scope>NUCLEOTIDE SEQUENCE</scope>
    <source>
        <strain evidence="1">RSA 2271</strain>
    </source>
</reference>
<comment type="caution">
    <text evidence="1">The sequence shown here is derived from an EMBL/GenBank/DDBJ whole genome shotgun (WGS) entry which is preliminary data.</text>
</comment>
<name>A0ACC1HXI8_9FUNG</name>
<evidence type="ECO:0000313" key="2">
    <source>
        <dbReference type="Proteomes" id="UP001145114"/>
    </source>
</evidence>
<accession>A0ACC1HXI8</accession>
<gene>
    <name evidence="1" type="primary">BEM1</name>
    <name evidence="1" type="ORF">EV182_001258</name>
</gene>
<evidence type="ECO:0000313" key="1">
    <source>
        <dbReference type="EMBL" id="KAJ1679823.1"/>
    </source>
</evidence>
<organism evidence="1 2">
    <name type="scientific">Spiromyces aspiralis</name>
    <dbReference type="NCBI Taxonomy" id="68401"/>
    <lineage>
        <taxon>Eukaryota</taxon>
        <taxon>Fungi</taxon>
        <taxon>Fungi incertae sedis</taxon>
        <taxon>Zoopagomycota</taxon>
        <taxon>Kickxellomycotina</taxon>
        <taxon>Kickxellomycetes</taxon>
        <taxon>Kickxellales</taxon>
        <taxon>Kickxellaceae</taxon>
        <taxon>Spiromyces</taxon>
    </lineage>
</organism>
<sequence>MPSTYHEPPKKIIRALRDHTASMPGHLSFEAGDFFYVVEEDLSKQLYHVSNPLANTKGLVPMEIFEVLDRREDRIRRSNNRSISSSDKRSSRGSSVLRRPSVSKIIVDTPGASPTPSTTSSTFQPRPRQMSALVNNSGIGRVRRDSHSHLCQVHGMVLYDFHGETEDELSVSKDEPIMVVAQSNEEWFLVKPMVRVAGPGLVPVSFVELRDHITGKPVPDLGELYNRYGITLPTVSEWKREMLAWGKVRCSALLNVSPTSASSSCAGPTSAKEANTLPTPNSMTSVSCNEGNRASALVASSISGAATATTSPLAASSVYQGPTADTVAFPTAPPSASAIPQASSLLATSRPLHRRTPSHSTAHISLVPPTLKQRGRAHTTSSTTSSIADRSSIRLCPKSRHGSMASINRSPNEQLPPFAPGDVAKAEVSDVICKDGAYLYKLAITFTDNSERNIYRSYEDFCQSQADLIDLVKRVNSGTEYLKDMPRLSPPQSYVNDSICARRQSELHNYVQYLIEQSEAIVCCPPVQHLFGSTAYHRATPSRSPLSSSRSDSSLNSTLSDSTINSSNSRATTPISDTKGLHSRNNSDLWADSDLTTIDTSSMSKDNSFKHDSASFASSPLEMVSQSTALLSSSGSRLSLHHHNITSTDISTPAMFETAQSPHPYHQNHNYSSNDAYSARQTESSKRPPTASGPADKLIKVKLSIDGELTAFRLSKDSTLKQLTAKVLQKIQERDSGYDLTPMIECRQADKSSIMLESDEDLQNAISVSTKLFLSVRTQHSSLSSPPPSPLPSSSNASVADIAPKSDDIPIPQTSTEIQAQ</sequence>
<dbReference type="EMBL" id="JAMZIH010000163">
    <property type="protein sequence ID" value="KAJ1679823.1"/>
    <property type="molecule type" value="Genomic_DNA"/>
</dbReference>